<keyword evidence="5" id="KW-0560">Oxidoreductase</keyword>
<evidence type="ECO:0000256" key="1">
    <source>
        <dbReference type="ARBA" id="ARBA00001974"/>
    </source>
</evidence>
<dbReference type="Pfam" id="PF01266">
    <property type="entry name" value="DAO"/>
    <property type="match status" value="1"/>
</dbReference>
<evidence type="ECO:0000313" key="8">
    <source>
        <dbReference type="Proteomes" id="UP000800041"/>
    </source>
</evidence>
<accession>A0A6G1H959</accession>
<keyword evidence="4" id="KW-0274">FAD</keyword>
<name>A0A6G1H959_9PEZI</name>
<evidence type="ECO:0000259" key="6">
    <source>
        <dbReference type="Pfam" id="PF01266"/>
    </source>
</evidence>
<reference evidence="7" key="1">
    <citation type="journal article" date="2020" name="Stud. Mycol.">
        <title>101 Dothideomycetes genomes: a test case for predicting lifestyles and emergence of pathogens.</title>
        <authorList>
            <person name="Haridas S."/>
            <person name="Albert R."/>
            <person name="Binder M."/>
            <person name="Bloem J."/>
            <person name="Labutti K."/>
            <person name="Salamov A."/>
            <person name="Andreopoulos B."/>
            <person name="Baker S."/>
            <person name="Barry K."/>
            <person name="Bills G."/>
            <person name="Bluhm B."/>
            <person name="Cannon C."/>
            <person name="Castanera R."/>
            <person name="Culley D."/>
            <person name="Daum C."/>
            <person name="Ezra D."/>
            <person name="Gonzalez J."/>
            <person name="Henrissat B."/>
            <person name="Kuo A."/>
            <person name="Liang C."/>
            <person name="Lipzen A."/>
            <person name="Lutzoni F."/>
            <person name="Magnuson J."/>
            <person name="Mondo S."/>
            <person name="Nolan M."/>
            <person name="Ohm R."/>
            <person name="Pangilinan J."/>
            <person name="Park H.-J."/>
            <person name="Ramirez L."/>
            <person name="Alfaro M."/>
            <person name="Sun H."/>
            <person name="Tritt A."/>
            <person name="Yoshinaga Y."/>
            <person name="Zwiers L.-H."/>
            <person name="Turgeon B."/>
            <person name="Goodwin S."/>
            <person name="Spatafora J."/>
            <person name="Crous P."/>
            <person name="Grigoriev I."/>
        </authorList>
    </citation>
    <scope>NUCLEOTIDE SEQUENCE</scope>
    <source>
        <strain evidence="7">CBS 113979</strain>
    </source>
</reference>
<dbReference type="OrthoDB" id="2015447at2759"/>
<evidence type="ECO:0000256" key="5">
    <source>
        <dbReference type="ARBA" id="ARBA00023002"/>
    </source>
</evidence>
<gene>
    <name evidence="7" type="ORF">K402DRAFT_390662</name>
</gene>
<proteinExistence type="inferred from homology"/>
<dbReference type="EMBL" id="ML977144">
    <property type="protein sequence ID" value="KAF1989695.1"/>
    <property type="molecule type" value="Genomic_DNA"/>
</dbReference>
<keyword evidence="8" id="KW-1185">Reference proteome</keyword>
<protein>
    <submittedName>
        <fullName evidence="7">FAD dependent oxidoreductase</fullName>
    </submittedName>
</protein>
<evidence type="ECO:0000256" key="4">
    <source>
        <dbReference type="ARBA" id="ARBA00022827"/>
    </source>
</evidence>
<dbReference type="GO" id="GO:0019478">
    <property type="term" value="P:D-amino acid catabolic process"/>
    <property type="evidence" value="ECO:0007669"/>
    <property type="project" value="TreeGrafter"/>
</dbReference>
<dbReference type="PANTHER" id="PTHR11530">
    <property type="entry name" value="D-AMINO ACID OXIDASE"/>
    <property type="match status" value="1"/>
</dbReference>
<keyword evidence="3" id="KW-0285">Flavoprotein</keyword>
<dbReference type="GO" id="GO:0003884">
    <property type="term" value="F:D-amino-acid oxidase activity"/>
    <property type="evidence" value="ECO:0007669"/>
    <property type="project" value="InterPro"/>
</dbReference>
<comment type="similarity">
    <text evidence="2">Belongs to the DAMOX/DASOX family.</text>
</comment>
<dbReference type="PANTHER" id="PTHR11530:SF25">
    <property type="entry name" value="FAD DEPENDENT OXIDOREDUCTASE DOMAIN-CONTAINING PROTEIN"/>
    <property type="match status" value="1"/>
</dbReference>
<dbReference type="Gene3D" id="3.30.9.10">
    <property type="entry name" value="D-Amino Acid Oxidase, subunit A, domain 2"/>
    <property type="match status" value="1"/>
</dbReference>
<dbReference type="SUPFAM" id="SSF51971">
    <property type="entry name" value="Nucleotide-binding domain"/>
    <property type="match status" value="1"/>
</dbReference>
<dbReference type="Proteomes" id="UP000800041">
    <property type="component" value="Unassembled WGS sequence"/>
</dbReference>
<evidence type="ECO:0000256" key="2">
    <source>
        <dbReference type="ARBA" id="ARBA00006730"/>
    </source>
</evidence>
<dbReference type="AlphaFoldDB" id="A0A6G1H959"/>
<evidence type="ECO:0000256" key="3">
    <source>
        <dbReference type="ARBA" id="ARBA00022630"/>
    </source>
</evidence>
<comment type="cofactor">
    <cofactor evidence="1">
        <name>FAD</name>
        <dbReference type="ChEBI" id="CHEBI:57692"/>
    </cofactor>
</comment>
<dbReference type="SUPFAM" id="SSF54373">
    <property type="entry name" value="FAD-linked reductases, C-terminal domain"/>
    <property type="match status" value="1"/>
</dbReference>
<sequence>MPSNSRNQHLPLRMWRDLTPLGLPFHPPAENAPHVLVIGGGVTGLTTAWLLLDQGKKVTVVSRDWASHAGDTRLTSQIAGALWEYPPAVCGQHEGKVSLEESKRWAMVSLHAWSAIAEDPEISALAGVQLRKANFFFPTNLDNDEIQLNKMNEIMASGVKGFRRSAGLAKECGVNPEEKIADAYQILSPIIDSDQGMQWLMKLVQDKGAKLTTETIRGDLHSQEAELLGRFNAQAIVNATGLGAKELATDPSCYPVRGALLRAVNDGVRFPKVEQAITLSADVSGESNEIVFIVPRNDNTLLMGGIAEDREGDMNLTLDSPTIQNMRKHCENFLPQLKTATLHPSYPLAVGLRPFRGGNVRVERELRPQRNGSGSKPSRIVHSYGQGGAGWTLAFGCASEAAQLVDEALLDRTPKPMEVEALASLLSSSPTGKDGKGHVLARL</sequence>
<feature type="domain" description="FAD dependent oxidoreductase" evidence="6">
    <location>
        <begin position="35"/>
        <end position="404"/>
    </location>
</feature>
<dbReference type="InterPro" id="IPR006076">
    <property type="entry name" value="FAD-dep_OxRdtase"/>
</dbReference>
<dbReference type="Gene3D" id="3.40.50.720">
    <property type="entry name" value="NAD(P)-binding Rossmann-like Domain"/>
    <property type="match status" value="1"/>
</dbReference>
<dbReference type="GO" id="GO:0071949">
    <property type="term" value="F:FAD binding"/>
    <property type="evidence" value="ECO:0007669"/>
    <property type="project" value="InterPro"/>
</dbReference>
<dbReference type="InterPro" id="IPR023209">
    <property type="entry name" value="DAO"/>
</dbReference>
<dbReference type="GO" id="GO:0005737">
    <property type="term" value="C:cytoplasm"/>
    <property type="evidence" value="ECO:0007669"/>
    <property type="project" value="TreeGrafter"/>
</dbReference>
<evidence type="ECO:0000313" key="7">
    <source>
        <dbReference type="EMBL" id="KAF1989695.1"/>
    </source>
</evidence>
<organism evidence="7 8">
    <name type="scientific">Aulographum hederae CBS 113979</name>
    <dbReference type="NCBI Taxonomy" id="1176131"/>
    <lineage>
        <taxon>Eukaryota</taxon>
        <taxon>Fungi</taxon>
        <taxon>Dikarya</taxon>
        <taxon>Ascomycota</taxon>
        <taxon>Pezizomycotina</taxon>
        <taxon>Dothideomycetes</taxon>
        <taxon>Pleosporomycetidae</taxon>
        <taxon>Aulographales</taxon>
        <taxon>Aulographaceae</taxon>
    </lineage>
</organism>